<comment type="caution">
    <text evidence="1">The sequence shown here is derived from an EMBL/GenBank/DDBJ whole genome shotgun (WGS) entry which is preliminary data.</text>
</comment>
<protein>
    <submittedName>
        <fullName evidence="1">Uncharacterized protein</fullName>
    </submittedName>
</protein>
<evidence type="ECO:0000313" key="2">
    <source>
        <dbReference type="Proteomes" id="UP000647172"/>
    </source>
</evidence>
<gene>
    <name evidence="1" type="ORF">Ani05nite_45570</name>
</gene>
<dbReference type="RefSeq" id="WP_203771176.1">
    <property type="nucleotide sequence ID" value="NZ_BAAAYJ010000062.1"/>
</dbReference>
<dbReference type="Proteomes" id="UP000647172">
    <property type="component" value="Unassembled WGS sequence"/>
</dbReference>
<dbReference type="AlphaFoldDB" id="A0A919JJV8"/>
<dbReference type="EMBL" id="BOMQ01000053">
    <property type="protein sequence ID" value="GIE51023.1"/>
    <property type="molecule type" value="Genomic_DNA"/>
</dbReference>
<accession>A0A919JJV8</accession>
<keyword evidence="2" id="KW-1185">Reference proteome</keyword>
<name>A0A919JJV8_9ACTN</name>
<evidence type="ECO:0000313" key="1">
    <source>
        <dbReference type="EMBL" id="GIE51023.1"/>
    </source>
</evidence>
<proteinExistence type="predicted"/>
<sequence length="217" mass="23621">MSDDRLKLVETCALLILLKEGQEIANADLKNERGLELKRDSRERLVKRGLVEVRKEGQRLFLNLSDEGWRTALEVIGSEPPPRAGFAGATIYAQVDAVRRYLQASHLALSDFYAPPGDVEPAPATGTEPTTDEVVAQIRKAYDGIAQAPGDAVKLVRIRAALPGDISVARVDEALTVMNRGADVRIFAEANQKTLTDADRAAAVTIGNQDKHLIVIK</sequence>
<organism evidence="1 2">
    <name type="scientific">Actinoplanes nipponensis</name>
    <dbReference type="NCBI Taxonomy" id="135950"/>
    <lineage>
        <taxon>Bacteria</taxon>
        <taxon>Bacillati</taxon>
        <taxon>Actinomycetota</taxon>
        <taxon>Actinomycetes</taxon>
        <taxon>Micromonosporales</taxon>
        <taxon>Micromonosporaceae</taxon>
        <taxon>Actinoplanes</taxon>
    </lineage>
</organism>
<reference evidence="1" key="1">
    <citation type="submission" date="2021-01" db="EMBL/GenBank/DDBJ databases">
        <title>Whole genome shotgun sequence of Actinoplanes nipponensis NBRC 14063.</title>
        <authorList>
            <person name="Komaki H."/>
            <person name="Tamura T."/>
        </authorList>
    </citation>
    <scope>NUCLEOTIDE SEQUENCE</scope>
    <source>
        <strain evidence="1">NBRC 14063</strain>
    </source>
</reference>